<comment type="similarity">
    <text evidence="4">Belongs to the BMT2 family.</text>
</comment>
<keyword evidence="1 4" id="KW-0489">Methyltransferase</keyword>
<feature type="compositionally biased region" description="Polar residues" evidence="6">
    <location>
        <begin position="26"/>
        <end position="35"/>
    </location>
</feature>
<name>A0A371D792_9APHY</name>
<dbReference type="Gene3D" id="3.40.50.150">
    <property type="entry name" value="Vaccinia Virus protein VP39"/>
    <property type="match status" value="1"/>
</dbReference>
<dbReference type="Proteomes" id="UP000256964">
    <property type="component" value="Unassembled WGS sequence"/>
</dbReference>
<evidence type="ECO:0000313" key="7">
    <source>
        <dbReference type="EMBL" id="RDX48411.1"/>
    </source>
</evidence>
<evidence type="ECO:0000256" key="3">
    <source>
        <dbReference type="ARBA" id="ARBA00022691"/>
    </source>
</evidence>
<protein>
    <recommendedName>
        <fullName evidence="4">25S rRNA adenine-N(1) methyltransferase</fullName>
        <ecNumber evidence="4">2.1.1.-</ecNumber>
    </recommendedName>
</protein>
<dbReference type="SUPFAM" id="SSF53335">
    <property type="entry name" value="S-adenosyl-L-methionine-dependent methyltransferases"/>
    <property type="match status" value="1"/>
</dbReference>
<keyword evidence="8" id="KW-1185">Reference proteome</keyword>
<dbReference type="AlphaFoldDB" id="A0A371D792"/>
<feature type="coiled-coil region" evidence="5">
    <location>
        <begin position="57"/>
        <end position="84"/>
    </location>
</feature>
<dbReference type="HAMAP" id="MF_03044">
    <property type="entry name" value="BMT2"/>
    <property type="match status" value="1"/>
</dbReference>
<dbReference type="EC" id="2.1.1.-" evidence="4"/>
<evidence type="ECO:0000313" key="8">
    <source>
        <dbReference type="Proteomes" id="UP000256964"/>
    </source>
</evidence>
<evidence type="ECO:0000256" key="5">
    <source>
        <dbReference type="SAM" id="Coils"/>
    </source>
</evidence>
<feature type="binding site" evidence="4">
    <location>
        <position position="133"/>
    </location>
    <ligand>
        <name>S-adenosyl-L-methionine</name>
        <dbReference type="ChEBI" id="CHEBI:59789"/>
    </ligand>
</feature>
<comment type="subcellular location">
    <subcellularLocation>
        <location evidence="4">Nucleus</location>
        <location evidence="4">Nucleolus</location>
    </subcellularLocation>
</comment>
<feature type="binding site" evidence="4">
    <location>
        <position position="153"/>
    </location>
    <ligand>
        <name>S-adenosyl-L-methionine</name>
        <dbReference type="ChEBI" id="CHEBI:59789"/>
    </ligand>
</feature>
<dbReference type="Pfam" id="PF11968">
    <property type="entry name" value="Bmt2"/>
    <property type="match status" value="1"/>
</dbReference>
<evidence type="ECO:0000256" key="2">
    <source>
        <dbReference type="ARBA" id="ARBA00022679"/>
    </source>
</evidence>
<evidence type="ECO:0000256" key="4">
    <source>
        <dbReference type="HAMAP-Rule" id="MF_03044"/>
    </source>
</evidence>
<keyword evidence="3 4" id="KW-0949">S-adenosyl-L-methionine</keyword>
<comment type="function">
    <text evidence="4">S-adenosyl-L-methionine-dependent methyltransferase that specifically methylates the N(1) position of an adenine present in helix 65 in 25S rRNA.</text>
</comment>
<keyword evidence="2 4" id="KW-0808">Transferase</keyword>
<evidence type="ECO:0000256" key="1">
    <source>
        <dbReference type="ARBA" id="ARBA00022603"/>
    </source>
</evidence>
<keyword evidence="5" id="KW-0175">Coiled coil</keyword>
<feature type="region of interest" description="Disordered" evidence="6">
    <location>
        <begin position="1"/>
        <end position="35"/>
    </location>
</feature>
<dbReference type="PANTHER" id="PTHR21008:SF1">
    <property type="entry name" value="25S RRNA (ADENINE(2142)-N(1))-METHYLTRANSFERASE"/>
    <property type="match status" value="1"/>
</dbReference>
<dbReference type="PANTHER" id="PTHR21008">
    <property type="entry name" value="S-ADENOSYLMETHIONINE SENSOR UPSTREAM OF MTORC1-RELATED"/>
    <property type="match status" value="1"/>
</dbReference>
<reference evidence="7 8" key="1">
    <citation type="journal article" date="2018" name="Biotechnol. Biofuels">
        <title>Integrative visual omics of the white-rot fungus Polyporus brumalis exposes the biotechnological potential of its oxidative enzymes for delignifying raw plant biomass.</title>
        <authorList>
            <person name="Miyauchi S."/>
            <person name="Rancon A."/>
            <person name="Drula E."/>
            <person name="Hage H."/>
            <person name="Chaduli D."/>
            <person name="Favel A."/>
            <person name="Grisel S."/>
            <person name="Henrissat B."/>
            <person name="Herpoel-Gimbert I."/>
            <person name="Ruiz-Duenas F.J."/>
            <person name="Chevret D."/>
            <person name="Hainaut M."/>
            <person name="Lin J."/>
            <person name="Wang M."/>
            <person name="Pangilinan J."/>
            <person name="Lipzen A."/>
            <person name="Lesage-Meessen L."/>
            <person name="Navarro D."/>
            <person name="Riley R."/>
            <person name="Grigoriev I.V."/>
            <person name="Zhou S."/>
            <person name="Raouche S."/>
            <person name="Rosso M.N."/>
        </authorList>
    </citation>
    <scope>NUCLEOTIDE SEQUENCE [LARGE SCALE GENOMIC DNA]</scope>
    <source>
        <strain evidence="7 8">BRFM 1820</strain>
    </source>
</reference>
<dbReference type="GO" id="GO:0016433">
    <property type="term" value="F:rRNA (adenine) methyltransferase activity"/>
    <property type="evidence" value="ECO:0007669"/>
    <property type="project" value="UniProtKB-UniRule"/>
</dbReference>
<dbReference type="InterPro" id="IPR021867">
    <property type="entry name" value="Bmt2/SAMTOR"/>
</dbReference>
<feature type="compositionally biased region" description="Basic residues" evidence="6">
    <location>
        <begin position="1"/>
        <end position="11"/>
    </location>
</feature>
<dbReference type="GO" id="GO:0005730">
    <property type="term" value="C:nucleolus"/>
    <property type="evidence" value="ECO:0007669"/>
    <property type="project" value="UniProtKB-SubCell"/>
</dbReference>
<evidence type="ECO:0000256" key="6">
    <source>
        <dbReference type="SAM" id="MobiDB-lite"/>
    </source>
</evidence>
<dbReference type="STRING" id="139420.A0A371D792"/>
<organism evidence="7 8">
    <name type="scientific">Lentinus brumalis</name>
    <dbReference type="NCBI Taxonomy" id="2498619"/>
    <lineage>
        <taxon>Eukaryota</taxon>
        <taxon>Fungi</taxon>
        <taxon>Dikarya</taxon>
        <taxon>Basidiomycota</taxon>
        <taxon>Agaricomycotina</taxon>
        <taxon>Agaricomycetes</taxon>
        <taxon>Polyporales</taxon>
        <taxon>Polyporaceae</taxon>
        <taxon>Lentinus</taxon>
    </lineage>
</organism>
<dbReference type="InterPro" id="IPR029063">
    <property type="entry name" value="SAM-dependent_MTases_sf"/>
</dbReference>
<sequence length="295" mass="33754">MPRAHKHRRKVPVTAPTAPSDHTPHPSGSSNRPQATRTTIRRFHVLIKRQAQLQQIIQGGKKDAQSATAELARVEQEMEDLGGLAAYQRMSTIGQGKDRGGGSEKVLISWLREMDLHQSVKKAEQRLRLLEVGALKPDNYASCQSWVDVTPIDLHAQHPDILEQDFLLMDPDGHREKWDVISLSLVLNFPPNPKDRGQMLRLAHTMLRPDGLLFIALPLPCILNSRYMTPEHFDGLMQSIGFEQVHTRWKEGGKMAYWLYRRKPQPASTTYHDHLLYEKKTVFRQGNRNNFVILL</sequence>
<dbReference type="OrthoDB" id="5954793at2759"/>
<keyword evidence="4" id="KW-0539">Nucleus</keyword>
<accession>A0A371D792</accession>
<gene>
    <name evidence="7" type="ORF">OH76DRAFT_1352446</name>
</gene>
<proteinExistence type="inferred from homology"/>
<dbReference type="EMBL" id="KZ857412">
    <property type="protein sequence ID" value="RDX48411.1"/>
    <property type="molecule type" value="Genomic_DNA"/>
</dbReference>